<evidence type="ECO:0000313" key="3">
    <source>
        <dbReference type="Proteomes" id="UP000008827"/>
    </source>
</evidence>
<keyword evidence="3" id="KW-1185">Reference proteome</keyword>
<organism evidence="1">
    <name type="scientific">Glycine max</name>
    <name type="common">Soybean</name>
    <name type="synonym">Glycine hispida</name>
    <dbReference type="NCBI Taxonomy" id="3847"/>
    <lineage>
        <taxon>Eukaryota</taxon>
        <taxon>Viridiplantae</taxon>
        <taxon>Streptophyta</taxon>
        <taxon>Embryophyta</taxon>
        <taxon>Tracheophyta</taxon>
        <taxon>Spermatophyta</taxon>
        <taxon>Magnoliopsida</taxon>
        <taxon>eudicotyledons</taxon>
        <taxon>Gunneridae</taxon>
        <taxon>Pentapetalae</taxon>
        <taxon>rosids</taxon>
        <taxon>fabids</taxon>
        <taxon>Fabales</taxon>
        <taxon>Fabaceae</taxon>
        <taxon>Papilionoideae</taxon>
        <taxon>50 kb inversion clade</taxon>
        <taxon>NPAAA clade</taxon>
        <taxon>indigoferoid/millettioid clade</taxon>
        <taxon>Phaseoleae</taxon>
        <taxon>Glycine</taxon>
        <taxon>Glycine subgen. Soja</taxon>
    </lineage>
</organism>
<dbReference type="EMBL" id="CM000847">
    <property type="protein sequence ID" value="KRH16235.1"/>
    <property type="molecule type" value="Genomic_DNA"/>
</dbReference>
<dbReference type="EnsemblPlants" id="KRH16235">
    <property type="protein sequence ID" value="KRH16235"/>
    <property type="gene ID" value="GLYMA_14G142200"/>
</dbReference>
<reference evidence="2" key="2">
    <citation type="submission" date="2018-02" db="UniProtKB">
        <authorList>
            <consortium name="EnsemblPlants"/>
        </authorList>
    </citation>
    <scope>IDENTIFICATION</scope>
    <source>
        <strain evidence="2">Williams 82</strain>
    </source>
</reference>
<evidence type="ECO:0000313" key="1">
    <source>
        <dbReference type="EMBL" id="KRH16235.1"/>
    </source>
</evidence>
<proteinExistence type="predicted"/>
<evidence type="ECO:0000313" key="2">
    <source>
        <dbReference type="EnsemblPlants" id="KRH16235"/>
    </source>
</evidence>
<dbReference type="AlphaFoldDB" id="A0A0R0GNC7"/>
<gene>
    <name evidence="1" type="ORF">GLYMA_14G142200</name>
</gene>
<dbReference type="InParanoid" id="A0A0R0GNC7"/>
<dbReference type="Proteomes" id="UP000008827">
    <property type="component" value="Chromosome 14"/>
</dbReference>
<protein>
    <submittedName>
        <fullName evidence="1 2">Uncharacterized protein</fullName>
    </submittedName>
</protein>
<accession>A0A0R0GNC7</accession>
<sequence length="104" mass="12300">MKEKEYVDDMFGRTQVLINGLEALGHTFTKAHINLKTLDRFPKVWEPKTTTIREARNLKILAWDELLGLLSVNCWTMDDRNRVDDNVCCLVQYFYLLYWSSNLL</sequence>
<dbReference type="Gramene" id="KRH16235">
    <property type="protein sequence ID" value="KRH16235"/>
    <property type="gene ID" value="GLYMA_14G142200"/>
</dbReference>
<reference evidence="1" key="3">
    <citation type="submission" date="2018-07" db="EMBL/GenBank/DDBJ databases">
        <title>WGS assembly of Glycine max.</title>
        <authorList>
            <person name="Schmutz J."/>
            <person name="Cannon S."/>
            <person name="Schlueter J."/>
            <person name="Ma J."/>
            <person name="Mitros T."/>
            <person name="Nelson W."/>
            <person name="Hyten D."/>
            <person name="Song Q."/>
            <person name="Thelen J."/>
            <person name="Cheng J."/>
            <person name="Xu D."/>
            <person name="Hellsten U."/>
            <person name="May G."/>
            <person name="Yu Y."/>
            <person name="Sakurai T."/>
            <person name="Umezawa T."/>
            <person name="Bhattacharyya M."/>
            <person name="Sandhu D."/>
            <person name="Valliyodan B."/>
            <person name="Lindquist E."/>
            <person name="Peto M."/>
            <person name="Grant D."/>
            <person name="Shu S."/>
            <person name="Goodstein D."/>
            <person name="Barry K."/>
            <person name="Futrell-Griggs M."/>
            <person name="Abernathy B."/>
            <person name="Du J."/>
            <person name="Tian Z."/>
            <person name="Zhu L."/>
            <person name="Gill N."/>
            <person name="Joshi T."/>
            <person name="Libault M."/>
            <person name="Sethuraman A."/>
            <person name="Zhang X."/>
            <person name="Shinozaki K."/>
            <person name="Nguyen H."/>
            <person name="Wing R."/>
            <person name="Cregan P."/>
            <person name="Specht J."/>
            <person name="Grimwood J."/>
            <person name="Rokhsar D."/>
            <person name="Stacey G."/>
            <person name="Shoemaker R."/>
            <person name="Jackson S."/>
        </authorList>
    </citation>
    <scope>NUCLEOTIDE SEQUENCE</scope>
    <source>
        <tissue evidence="1">Callus</tissue>
    </source>
</reference>
<name>A0A0R0GNC7_SOYBN</name>
<reference evidence="1 2" key="1">
    <citation type="journal article" date="2010" name="Nature">
        <title>Genome sequence of the palaeopolyploid soybean.</title>
        <authorList>
            <person name="Schmutz J."/>
            <person name="Cannon S.B."/>
            <person name="Schlueter J."/>
            <person name="Ma J."/>
            <person name="Mitros T."/>
            <person name="Nelson W."/>
            <person name="Hyten D.L."/>
            <person name="Song Q."/>
            <person name="Thelen J.J."/>
            <person name="Cheng J."/>
            <person name="Xu D."/>
            <person name="Hellsten U."/>
            <person name="May G.D."/>
            <person name="Yu Y."/>
            <person name="Sakurai T."/>
            <person name="Umezawa T."/>
            <person name="Bhattacharyya M.K."/>
            <person name="Sandhu D."/>
            <person name="Valliyodan B."/>
            <person name="Lindquist E."/>
            <person name="Peto M."/>
            <person name="Grant D."/>
            <person name="Shu S."/>
            <person name="Goodstein D."/>
            <person name="Barry K."/>
            <person name="Futrell-Griggs M."/>
            <person name="Abernathy B."/>
            <person name="Du J."/>
            <person name="Tian Z."/>
            <person name="Zhu L."/>
            <person name="Gill N."/>
            <person name="Joshi T."/>
            <person name="Libault M."/>
            <person name="Sethuraman A."/>
            <person name="Zhang X.-C."/>
            <person name="Shinozaki K."/>
            <person name="Nguyen H.T."/>
            <person name="Wing R.A."/>
            <person name="Cregan P."/>
            <person name="Specht J."/>
            <person name="Grimwood J."/>
            <person name="Rokhsar D."/>
            <person name="Stacey G."/>
            <person name="Shoemaker R.C."/>
            <person name="Jackson S.A."/>
        </authorList>
    </citation>
    <scope>NUCLEOTIDE SEQUENCE</scope>
    <source>
        <strain evidence="2">cv. Williams 82</strain>
        <tissue evidence="1">Callus</tissue>
    </source>
</reference>